<proteinExistence type="predicted"/>
<keyword evidence="1" id="KW-0812">Transmembrane</keyword>
<evidence type="ECO:0000256" key="1">
    <source>
        <dbReference type="SAM" id="Phobius"/>
    </source>
</evidence>
<keyword evidence="2" id="KW-0732">Signal</keyword>
<evidence type="ECO:0000313" key="4">
    <source>
        <dbReference type="Proteomes" id="UP001060414"/>
    </source>
</evidence>
<sequence>MKARIFALSALLLCLASPALAASGRTDHSGIVVWTFLGFCALIVVAQLLPAVLAMLGLVKGFAQSSQEKPVEQHAKK</sequence>
<dbReference type="RefSeq" id="WP_260748194.1">
    <property type="nucleotide sequence ID" value="NZ_CP092109.1"/>
</dbReference>
<keyword evidence="1" id="KW-0472">Membrane</keyword>
<feature type="chain" id="PRO_5047233770" evidence="2">
    <location>
        <begin position="22"/>
        <end position="77"/>
    </location>
</feature>
<accession>A0ABY5ZL43</accession>
<keyword evidence="4" id="KW-1185">Reference proteome</keyword>
<name>A0ABY5ZL43_9BACT</name>
<dbReference type="Proteomes" id="UP001060414">
    <property type="component" value="Chromosome"/>
</dbReference>
<feature type="transmembrane region" description="Helical" evidence="1">
    <location>
        <begin position="31"/>
        <end position="59"/>
    </location>
</feature>
<organism evidence="3 4">
    <name type="scientific">Geoalkalibacter halelectricus</name>
    <dbReference type="NCBI Taxonomy" id="2847045"/>
    <lineage>
        <taxon>Bacteria</taxon>
        <taxon>Pseudomonadati</taxon>
        <taxon>Thermodesulfobacteriota</taxon>
        <taxon>Desulfuromonadia</taxon>
        <taxon>Desulfuromonadales</taxon>
        <taxon>Geoalkalibacteraceae</taxon>
        <taxon>Geoalkalibacter</taxon>
    </lineage>
</organism>
<evidence type="ECO:0000256" key="2">
    <source>
        <dbReference type="SAM" id="SignalP"/>
    </source>
</evidence>
<keyword evidence="1" id="KW-1133">Transmembrane helix</keyword>
<evidence type="ECO:0000313" key="3">
    <source>
        <dbReference type="EMBL" id="UWZ79843.1"/>
    </source>
</evidence>
<feature type="signal peptide" evidence="2">
    <location>
        <begin position="1"/>
        <end position="21"/>
    </location>
</feature>
<protein>
    <submittedName>
        <fullName evidence="3">Uncharacterized protein</fullName>
    </submittedName>
</protein>
<dbReference type="EMBL" id="CP092109">
    <property type="protein sequence ID" value="UWZ79843.1"/>
    <property type="molecule type" value="Genomic_DNA"/>
</dbReference>
<gene>
    <name evidence="3" type="ORF">L9S41_00240</name>
</gene>
<reference evidence="3" key="1">
    <citation type="journal article" date="2022" name="Environ. Microbiol.">
        <title>Geoalkalibacter halelectricus SAP #1 sp. nov. possessing extracellular electron transfer and mineral#reducing capabilities from a haloalkaline environment.</title>
        <authorList>
            <person name="Yadav S."/>
            <person name="Singh R."/>
            <person name="Sundharam S.S."/>
            <person name="Chaudhary S."/>
            <person name="Krishnamurthi S."/>
            <person name="Patil S.A."/>
        </authorList>
    </citation>
    <scope>NUCLEOTIDE SEQUENCE</scope>
    <source>
        <strain evidence="3">SAP-1</strain>
    </source>
</reference>